<dbReference type="GO" id="GO:0003916">
    <property type="term" value="F:DNA topoisomerase activity"/>
    <property type="evidence" value="ECO:0007669"/>
    <property type="project" value="InterPro"/>
</dbReference>
<evidence type="ECO:0000259" key="1">
    <source>
        <dbReference type="Pfam" id="PF00910"/>
    </source>
</evidence>
<dbReference type="InterPro" id="IPR002631">
    <property type="entry name" value="Plasmid_rep_OBD"/>
</dbReference>
<dbReference type="Pfam" id="PF00910">
    <property type="entry name" value="RNA_helicase"/>
    <property type="match status" value="1"/>
</dbReference>
<dbReference type="Gene3D" id="3.40.1310.30">
    <property type="match status" value="1"/>
</dbReference>
<feature type="domain" description="Plasmid replication protein origin binding" evidence="2">
    <location>
        <begin position="38"/>
        <end position="129"/>
    </location>
</feature>
<gene>
    <name evidence="3" type="ORF">GIX76_09515</name>
</gene>
<dbReference type="AlphaFoldDB" id="A0A7X2G1T9"/>
<dbReference type="Proteomes" id="UP000460207">
    <property type="component" value="Unassembled WGS sequence"/>
</dbReference>
<comment type="caution">
    <text evidence="3">The sequence shown here is derived from an EMBL/GenBank/DDBJ whole genome shotgun (WGS) entry which is preliminary data.</text>
</comment>
<evidence type="ECO:0008006" key="5">
    <source>
        <dbReference type="Google" id="ProtNLM"/>
    </source>
</evidence>
<dbReference type="GO" id="GO:0005727">
    <property type="term" value="C:extrachromosomal circular DNA"/>
    <property type="evidence" value="ECO:0007669"/>
    <property type="project" value="InterPro"/>
</dbReference>
<dbReference type="Pfam" id="PF01719">
    <property type="entry name" value="Rep_OBD"/>
    <property type="match status" value="1"/>
</dbReference>
<dbReference type="GO" id="GO:0003677">
    <property type="term" value="F:DNA binding"/>
    <property type="evidence" value="ECO:0007669"/>
    <property type="project" value="InterPro"/>
</dbReference>
<dbReference type="InterPro" id="IPR000605">
    <property type="entry name" value="Helicase_SF3_ssDNA/RNA_vir"/>
</dbReference>
<accession>A0A7X2G1T9</accession>
<evidence type="ECO:0000259" key="2">
    <source>
        <dbReference type="Pfam" id="PF01719"/>
    </source>
</evidence>
<evidence type="ECO:0000313" key="3">
    <source>
        <dbReference type="EMBL" id="MRG90211.1"/>
    </source>
</evidence>
<reference evidence="3 4" key="1">
    <citation type="submission" date="2019-11" db="EMBL/GenBank/DDBJ databases">
        <title>Draft genome sequence of 12 host-associated Lactobacillus reuteri rodent strains.</title>
        <authorList>
            <person name="Zhang S."/>
            <person name="Ozcam M."/>
            <person name="Van Pijkeren J.P."/>
        </authorList>
    </citation>
    <scope>NUCLEOTIDE SEQUENCE [LARGE SCALE GENOMIC DNA]</scope>
    <source>
        <strain evidence="3 4">N4I</strain>
    </source>
</reference>
<dbReference type="GO" id="GO:0003723">
    <property type="term" value="F:RNA binding"/>
    <property type="evidence" value="ECO:0007669"/>
    <property type="project" value="InterPro"/>
</dbReference>
<feature type="domain" description="Helicase superfamily 3 single-stranded DNA/RNA virus" evidence="1">
    <location>
        <begin position="211"/>
        <end position="281"/>
    </location>
</feature>
<sequence length="398" mass="46220">MPDIRSQVIMFTQQLEHLNYSKEDLIEKVKQLPYLDQFALITHNKDVKEDGTPVTPHVHLVLCFSQRIRINSVAKVLQQQSQYFEIMTKRGKDIETSKNNAFAYLVHQTAQAKQQHKYQYEPSEVTANFNYVKLINSLKRITFYAPKQVLADFNAGNINKLEALKRIKESNSPRMPQYVSSINKIEEINIKIKQQNWIDEHEKSKKQITAIWIYGVAGVGKTEFAKHIAQKYSTDKTYDFTGSTRDMFQNIGTAPVLIIDEIRPKDIKLNDLLKITDPYNYRKFAPSRYHDKAIIADTIIFTSPYSPIQFFNKYKLDNNDSFKQLQRRITITINITTKQIIQLEPITKPTINLSQEELLNSIAINQTYSTTYTQRAISKNTFIPHTSHQYSISLSDLL</sequence>
<dbReference type="Gene3D" id="3.40.50.300">
    <property type="entry name" value="P-loop containing nucleotide triphosphate hydrolases"/>
    <property type="match status" value="1"/>
</dbReference>
<dbReference type="GO" id="GO:0006260">
    <property type="term" value="P:DNA replication"/>
    <property type="evidence" value="ECO:0007669"/>
    <property type="project" value="InterPro"/>
</dbReference>
<evidence type="ECO:0000313" key="4">
    <source>
        <dbReference type="Proteomes" id="UP000460207"/>
    </source>
</evidence>
<dbReference type="RefSeq" id="WP_153704359.1">
    <property type="nucleotide sequence ID" value="NZ_WJND01000024.1"/>
</dbReference>
<dbReference type="InterPro" id="IPR027417">
    <property type="entry name" value="P-loop_NTPase"/>
</dbReference>
<proteinExistence type="predicted"/>
<dbReference type="EMBL" id="WJND01000024">
    <property type="protein sequence ID" value="MRG90211.1"/>
    <property type="molecule type" value="Genomic_DNA"/>
</dbReference>
<dbReference type="SUPFAM" id="SSF52540">
    <property type="entry name" value="P-loop containing nucleoside triphosphate hydrolases"/>
    <property type="match status" value="1"/>
</dbReference>
<dbReference type="GO" id="GO:0003724">
    <property type="term" value="F:RNA helicase activity"/>
    <property type="evidence" value="ECO:0007669"/>
    <property type="project" value="InterPro"/>
</dbReference>
<protein>
    <recommendedName>
        <fullName evidence="5">Replication protein</fullName>
    </recommendedName>
</protein>
<name>A0A7X2G1T9_LIMRT</name>
<organism evidence="3 4">
    <name type="scientific">Limosilactobacillus reuteri</name>
    <name type="common">Lactobacillus reuteri</name>
    <dbReference type="NCBI Taxonomy" id="1598"/>
    <lineage>
        <taxon>Bacteria</taxon>
        <taxon>Bacillati</taxon>
        <taxon>Bacillota</taxon>
        <taxon>Bacilli</taxon>
        <taxon>Lactobacillales</taxon>
        <taxon>Lactobacillaceae</taxon>
        <taxon>Limosilactobacillus</taxon>
    </lineage>
</organism>